<dbReference type="SUPFAM" id="SSF118290">
    <property type="entry name" value="WRKY DNA-binding domain"/>
    <property type="match status" value="1"/>
</dbReference>
<evidence type="ECO:0000313" key="8">
    <source>
        <dbReference type="Proteomes" id="UP001159364"/>
    </source>
</evidence>
<organism evidence="7 8">
    <name type="scientific">Erythroxylum novogranatense</name>
    <dbReference type="NCBI Taxonomy" id="1862640"/>
    <lineage>
        <taxon>Eukaryota</taxon>
        <taxon>Viridiplantae</taxon>
        <taxon>Streptophyta</taxon>
        <taxon>Embryophyta</taxon>
        <taxon>Tracheophyta</taxon>
        <taxon>Spermatophyta</taxon>
        <taxon>Magnoliopsida</taxon>
        <taxon>eudicotyledons</taxon>
        <taxon>Gunneridae</taxon>
        <taxon>Pentapetalae</taxon>
        <taxon>rosids</taxon>
        <taxon>fabids</taxon>
        <taxon>Malpighiales</taxon>
        <taxon>Erythroxylaceae</taxon>
        <taxon>Erythroxylum</taxon>
    </lineage>
</organism>
<dbReference type="SMART" id="SM00774">
    <property type="entry name" value="WRKY"/>
    <property type="match status" value="1"/>
</dbReference>
<proteinExistence type="predicted"/>
<dbReference type="EMBL" id="JAIWQS010000004">
    <property type="protein sequence ID" value="KAJ8767659.1"/>
    <property type="molecule type" value="Genomic_DNA"/>
</dbReference>
<evidence type="ECO:0000259" key="6">
    <source>
        <dbReference type="PROSITE" id="PS50811"/>
    </source>
</evidence>
<evidence type="ECO:0000256" key="1">
    <source>
        <dbReference type="ARBA" id="ARBA00004123"/>
    </source>
</evidence>
<feature type="domain" description="WRKY" evidence="6">
    <location>
        <begin position="255"/>
        <end position="321"/>
    </location>
</feature>
<evidence type="ECO:0000256" key="2">
    <source>
        <dbReference type="ARBA" id="ARBA00023015"/>
    </source>
</evidence>
<keyword evidence="8" id="KW-1185">Reference proteome</keyword>
<dbReference type="GO" id="GO:0043565">
    <property type="term" value="F:sequence-specific DNA binding"/>
    <property type="evidence" value="ECO:0007669"/>
    <property type="project" value="InterPro"/>
</dbReference>
<dbReference type="PANTHER" id="PTHR31282">
    <property type="entry name" value="WRKY TRANSCRIPTION FACTOR 21-RELATED"/>
    <property type="match status" value="1"/>
</dbReference>
<keyword evidence="2" id="KW-0805">Transcription regulation</keyword>
<keyword evidence="5" id="KW-0539">Nucleus</keyword>
<comment type="caution">
    <text evidence="7">The sequence shown here is derived from an EMBL/GenBank/DDBJ whole genome shotgun (WGS) entry which is preliminary data.</text>
</comment>
<dbReference type="InterPro" id="IPR036576">
    <property type="entry name" value="WRKY_dom_sf"/>
</dbReference>
<dbReference type="Proteomes" id="UP001159364">
    <property type="component" value="Linkage Group LG04"/>
</dbReference>
<comment type="subcellular location">
    <subcellularLocation>
        <location evidence="1">Nucleus</location>
    </subcellularLocation>
</comment>
<name>A0AAV8TNK5_9ROSI</name>
<evidence type="ECO:0000256" key="3">
    <source>
        <dbReference type="ARBA" id="ARBA00023125"/>
    </source>
</evidence>
<keyword evidence="3" id="KW-0238">DNA-binding</keyword>
<evidence type="ECO:0000256" key="5">
    <source>
        <dbReference type="ARBA" id="ARBA00023242"/>
    </source>
</evidence>
<dbReference type="AlphaFoldDB" id="A0AAV8TNK5"/>
<dbReference type="FunFam" id="2.20.25.80:FF:000004">
    <property type="entry name" value="WRKY transcription factor 65"/>
    <property type="match status" value="1"/>
</dbReference>
<dbReference type="Gene3D" id="2.20.25.80">
    <property type="entry name" value="WRKY domain"/>
    <property type="match status" value="1"/>
</dbReference>
<dbReference type="PROSITE" id="PS50811">
    <property type="entry name" value="WRKY"/>
    <property type="match status" value="1"/>
</dbReference>
<dbReference type="InterPro" id="IPR018872">
    <property type="entry name" value="Zn-cluster-dom"/>
</dbReference>
<keyword evidence="4" id="KW-0804">Transcription</keyword>
<dbReference type="GO" id="GO:0003700">
    <property type="term" value="F:DNA-binding transcription factor activity"/>
    <property type="evidence" value="ECO:0007669"/>
    <property type="project" value="InterPro"/>
</dbReference>
<evidence type="ECO:0000256" key="4">
    <source>
        <dbReference type="ARBA" id="ARBA00023163"/>
    </source>
</evidence>
<dbReference type="GO" id="GO:0005516">
    <property type="term" value="F:calmodulin binding"/>
    <property type="evidence" value="ECO:0007669"/>
    <property type="project" value="UniProtKB-ARBA"/>
</dbReference>
<gene>
    <name evidence="7" type="ORF">K2173_018217</name>
</gene>
<evidence type="ECO:0000313" key="7">
    <source>
        <dbReference type="EMBL" id="KAJ8767659.1"/>
    </source>
</evidence>
<accession>A0AAV8TNK5</accession>
<dbReference type="InterPro" id="IPR044810">
    <property type="entry name" value="WRKY_plant"/>
</dbReference>
<dbReference type="GO" id="GO:0005634">
    <property type="term" value="C:nucleus"/>
    <property type="evidence" value="ECO:0007669"/>
    <property type="project" value="UniProtKB-SubCell"/>
</dbReference>
<dbReference type="InterPro" id="IPR003657">
    <property type="entry name" value="WRKY_dom"/>
</dbReference>
<protein>
    <recommendedName>
        <fullName evidence="6">WRKY domain-containing protein</fullName>
    </recommendedName>
</protein>
<dbReference type="Pfam" id="PF03106">
    <property type="entry name" value="WRKY"/>
    <property type="match status" value="1"/>
</dbReference>
<reference evidence="7 8" key="1">
    <citation type="submission" date="2021-09" db="EMBL/GenBank/DDBJ databases">
        <title>Genomic insights and catalytic innovation underlie evolution of tropane alkaloids biosynthesis.</title>
        <authorList>
            <person name="Wang Y.-J."/>
            <person name="Tian T."/>
            <person name="Huang J.-P."/>
            <person name="Huang S.-X."/>
        </authorList>
    </citation>
    <scope>NUCLEOTIDE SEQUENCE [LARGE SCALE GENOMIC DNA]</scope>
    <source>
        <strain evidence="7">KIB-2018</strain>
        <tissue evidence="7">Leaf</tissue>
    </source>
</reference>
<dbReference type="Pfam" id="PF10533">
    <property type="entry name" value="Plant_zn_clust"/>
    <property type="match status" value="1"/>
</dbReference>
<sequence>MKYVMAYEDRNMKEASDVCASGNRRRDFEVLEVATSSFKHAHYLLSCISSQTQKRSYQEVSLIAQSAVNEFRNLLNLLDGSIHSDCKRIRKGPVPRCHDINPNLLMDSPFSLPQNSAHNLTQRNIVIQNFPLKSIQPTAGSIPKSLFYVEKQKPETSNDVTGKLVMGLNLSSSSLKPSITHFGLDASGVNKQIMSLSSEIVGSRDDSSMFSKMSGEIKSKEEKRKCLSSNSGCHCSRRRKLRLKTTVRVPAPSSKSCDIPQDDHSWRKYGQKPIKGSPHPRSYYKCSSMRGCPARKHVERCMEDPTMFAVTYEGDHNHTTSLPPSNMLVQL</sequence>